<dbReference type="Gene3D" id="3.30.2310.20">
    <property type="entry name" value="RelE-like"/>
    <property type="match status" value="1"/>
</dbReference>
<organism evidence="1 2">
    <name type="scientific">Candidatus Williamhamiltonella defendens</name>
    <dbReference type="NCBI Taxonomy" id="138072"/>
    <lineage>
        <taxon>Bacteria</taxon>
        <taxon>Pseudomonadati</taxon>
        <taxon>Pseudomonadota</taxon>
        <taxon>Gammaproteobacteria</taxon>
        <taxon>Enterobacterales</taxon>
        <taxon>Enterobacteriaceae</taxon>
        <taxon>aphid secondary symbionts</taxon>
        <taxon>Candidatus Williamhamiltonella</taxon>
    </lineage>
</organism>
<gene>
    <name evidence="1" type="ORF">BJP43_08145</name>
</gene>
<proteinExistence type="predicted"/>
<dbReference type="EMBL" id="CP017613">
    <property type="protein sequence ID" value="ATW34229.1"/>
    <property type="molecule type" value="Genomic_DNA"/>
</dbReference>
<dbReference type="InterPro" id="IPR007712">
    <property type="entry name" value="RelE/ParE_toxin"/>
</dbReference>
<evidence type="ECO:0000313" key="2">
    <source>
        <dbReference type="Proteomes" id="UP000229055"/>
    </source>
</evidence>
<reference evidence="2" key="2">
    <citation type="submission" date="2017-11" db="EMBL/GenBank/DDBJ databases">
        <title>PacBio sequencing of new strain of the secondary endosymbiont Candidatus Hamiltonella defensa.</title>
        <authorList>
            <person name="Strand M.R."/>
            <person name="Oliver K."/>
        </authorList>
    </citation>
    <scope>NUCLEOTIDE SEQUENCE [LARGE SCALE GENOMIC DNA]</scope>
    <source>
        <strain evidence="2">ZA17</strain>
    </source>
</reference>
<accession>A0A2D3TEL5</accession>
<name>A0A2D3TEL5_9ENTR</name>
<reference evidence="2" key="1">
    <citation type="submission" date="2016-10" db="EMBL/GenBank/DDBJ databases">
        <authorList>
            <person name="Chevignon G."/>
        </authorList>
    </citation>
    <scope>NUCLEOTIDE SEQUENCE [LARGE SCALE GENOMIC DNA]</scope>
    <source>
        <strain evidence="2">ZA17</strain>
    </source>
</reference>
<dbReference type="InterPro" id="IPR035093">
    <property type="entry name" value="RelE/ParE_toxin_dom_sf"/>
</dbReference>
<dbReference type="RefSeq" id="WP_100096831.1">
    <property type="nucleotide sequence ID" value="NZ_CP017613.1"/>
</dbReference>
<dbReference type="Pfam" id="PF05016">
    <property type="entry name" value="ParE_toxin"/>
    <property type="match status" value="1"/>
</dbReference>
<evidence type="ECO:0000313" key="1">
    <source>
        <dbReference type="EMBL" id="ATW34229.1"/>
    </source>
</evidence>
<dbReference type="Proteomes" id="UP000229055">
    <property type="component" value="Chromosome"/>
</dbReference>
<dbReference type="AlphaFoldDB" id="A0A2D3TEL5"/>
<protein>
    <submittedName>
        <fullName evidence="1">Plasmid stabilization protein</fullName>
    </submittedName>
</protein>
<sequence>MGVVFQYTNTVKICIDDISSYLLRRIEAKRKEVITAIIEQFEKRVSDFPLGCQMCPELLKIGCAQYRECNTANGYRVLYSVEDETITAHAVLSQKQDIQQLLFKRMISF</sequence>